<gene>
    <name evidence="7" type="ORF">Vgi01_37100</name>
</gene>
<evidence type="ECO:0000313" key="8">
    <source>
        <dbReference type="Proteomes" id="UP000647860"/>
    </source>
</evidence>
<evidence type="ECO:0000313" key="7">
    <source>
        <dbReference type="EMBL" id="GIJ17026.1"/>
    </source>
</evidence>
<dbReference type="PANTHER" id="PTHR33217:SF9">
    <property type="entry name" value="MUTATOR FAMILY TRANSPOSASE"/>
    <property type="match status" value="1"/>
</dbReference>
<keyword evidence="3 6" id="KW-0815">Transposition</keyword>
<organism evidence="7 8">
    <name type="scientific">Micromonospora gifhornensis</name>
    <dbReference type="NCBI Taxonomy" id="84594"/>
    <lineage>
        <taxon>Bacteria</taxon>
        <taxon>Bacillati</taxon>
        <taxon>Actinomycetota</taxon>
        <taxon>Actinomycetes</taxon>
        <taxon>Micromonosporales</taxon>
        <taxon>Micromonosporaceae</taxon>
        <taxon>Micromonospora</taxon>
    </lineage>
</organism>
<evidence type="ECO:0000256" key="6">
    <source>
        <dbReference type="RuleBase" id="RU365089"/>
    </source>
</evidence>
<comment type="similarity">
    <text evidence="2 6">Belongs to the transposase mutator family.</text>
</comment>
<keyword evidence="4 6" id="KW-0238">DNA-binding</keyword>
<proteinExistence type="inferred from homology"/>
<evidence type="ECO:0000256" key="1">
    <source>
        <dbReference type="ARBA" id="ARBA00002190"/>
    </source>
</evidence>
<reference evidence="7 8" key="1">
    <citation type="submission" date="2021-01" db="EMBL/GenBank/DDBJ databases">
        <title>Whole genome shotgun sequence of Verrucosispora gifhornensis NBRC 16317.</title>
        <authorList>
            <person name="Komaki H."/>
            <person name="Tamura T."/>
        </authorList>
    </citation>
    <scope>NUCLEOTIDE SEQUENCE [LARGE SCALE GENOMIC DNA]</scope>
    <source>
        <strain evidence="7 8">NBRC 16317</strain>
    </source>
</reference>
<evidence type="ECO:0000256" key="2">
    <source>
        <dbReference type="ARBA" id="ARBA00010961"/>
    </source>
</evidence>
<comment type="function">
    <text evidence="1 6">Required for the transposition of the insertion element.</text>
</comment>
<protein>
    <recommendedName>
        <fullName evidence="6">Mutator family transposase</fullName>
    </recommendedName>
</protein>
<comment type="caution">
    <text evidence="7">The sequence shown here is derived from an EMBL/GenBank/DDBJ whole genome shotgun (WGS) entry which is preliminary data.</text>
</comment>
<evidence type="ECO:0000256" key="5">
    <source>
        <dbReference type="ARBA" id="ARBA00023172"/>
    </source>
</evidence>
<evidence type="ECO:0000256" key="3">
    <source>
        <dbReference type="ARBA" id="ARBA00022578"/>
    </source>
</evidence>
<accession>A0ABQ4IGI4</accession>
<evidence type="ECO:0000256" key="4">
    <source>
        <dbReference type="ARBA" id="ARBA00023125"/>
    </source>
</evidence>
<sequence>MKADVGASVGKVRLVLTVVAEDGARREDVSLLDDIVREGARRMLAAALEAEVDAYLAELAVERDEQGRRLVVRNGHAQPREVMTSAGAVQVRAPRVNDKRVDPETGQRKRFRSVVLPPWCRKSPKVAEVLPLLYLHGLSTGDFVPALESFLGSAAGLSSATITRLSKQWTDDYHAFCKRDLSSVDYVYVWADGIHVNVRLEEDKLCLLVVVGVRADGSKELVALADGYRESTGSWADLLRDCARRGMRAPVLAVGDGALGFWAALREVFPDTREQRDWVHKTANVLAALPKSAHPGAKAALTEIYNAEDKRHARAAAKRFADAYGVKFPKAVAKVVDDLDELLTFYDFPAEHWIHLRTSNPIESTFATVRHRTRVTKGPGSRAAGLAMAFKLIESAQDRWRAVNAPHLVALVRAGATFINGQLVERPADLAA</sequence>
<keyword evidence="6" id="KW-0814">Transposable element</keyword>
<keyword evidence="8" id="KW-1185">Reference proteome</keyword>
<dbReference type="PANTHER" id="PTHR33217">
    <property type="entry name" value="TRANSPOSASE FOR INSERTION SEQUENCE ELEMENT IS1081"/>
    <property type="match status" value="1"/>
</dbReference>
<dbReference type="Pfam" id="PF00872">
    <property type="entry name" value="Transposase_mut"/>
    <property type="match status" value="1"/>
</dbReference>
<dbReference type="EMBL" id="BOPA01000025">
    <property type="protein sequence ID" value="GIJ17026.1"/>
    <property type="molecule type" value="Genomic_DNA"/>
</dbReference>
<dbReference type="InterPro" id="IPR001207">
    <property type="entry name" value="Transposase_mutator"/>
</dbReference>
<dbReference type="Proteomes" id="UP000647860">
    <property type="component" value="Unassembled WGS sequence"/>
</dbReference>
<name>A0ABQ4IGI4_9ACTN</name>
<keyword evidence="5 6" id="KW-0233">DNA recombination</keyword>
<dbReference type="NCBIfam" id="NF033543">
    <property type="entry name" value="transpos_IS256"/>
    <property type="match status" value="1"/>
</dbReference>